<dbReference type="Pfam" id="PF00528">
    <property type="entry name" value="BPD_transp_1"/>
    <property type="match status" value="1"/>
</dbReference>
<keyword evidence="3 5" id="KW-1133">Transmembrane helix</keyword>
<dbReference type="EMBL" id="CP051180">
    <property type="protein sequence ID" value="QIZ78014.1"/>
    <property type="molecule type" value="Genomic_DNA"/>
</dbReference>
<proteinExistence type="inferred from homology"/>
<feature type="transmembrane region" description="Helical" evidence="5">
    <location>
        <begin position="61"/>
        <end position="85"/>
    </location>
</feature>
<dbReference type="GO" id="GO:0055085">
    <property type="term" value="P:transmembrane transport"/>
    <property type="evidence" value="ECO:0007669"/>
    <property type="project" value="InterPro"/>
</dbReference>
<dbReference type="NCBIfam" id="NF038017">
    <property type="entry name" value="ABC_perm1"/>
    <property type="match status" value="1"/>
</dbReference>
<evidence type="ECO:0000259" key="6">
    <source>
        <dbReference type="PROSITE" id="PS50928"/>
    </source>
</evidence>
<evidence type="ECO:0000256" key="5">
    <source>
        <dbReference type="RuleBase" id="RU363032"/>
    </source>
</evidence>
<dbReference type="CDD" id="cd06261">
    <property type="entry name" value="TM_PBP2"/>
    <property type="match status" value="1"/>
</dbReference>
<dbReference type="RefSeq" id="WP_168661565.1">
    <property type="nucleotide sequence ID" value="NZ_CP051180.1"/>
</dbReference>
<dbReference type="InterPro" id="IPR035906">
    <property type="entry name" value="MetI-like_sf"/>
</dbReference>
<reference evidence="7 8" key="1">
    <citation type="submission" date="2020-04" db="EMBL/GenBank/DDBJ databases">
        <title>Ferrimonas sp. S7 isolated from sea water.</title>
        <authorList>
            <person name="Bae S.S."/>
            <person name="Baek K."/>
        </authorList>
    </citation>
    <scope>NUCLEOTIDE SEQUENCE [LARGE SCALE GENOMIC DNA]</scope>
    <source>
        <strain evidence="7 8">S7</strain>
    </source>
</reference>
<dbReference type="PANTHER" id="PTHR43632">
    <property type="entry name" value="PERMEASE COMPONENT OF TUNGSTATE ABC TRANSPORTER"/>
    <property type="match status" value="1"/>
</dbReference>
<sequence length="236" mass="25593">MNQGFLANVLEGLRLLVTFDADVWDVIGVSFTVSSQALLLALPGAICIGFLLATTRFPGRWICVSLFQTLQAVPTVVVGLLVYLLLYRQGPLGDLRWLFSQPAMIMAQFMLAFPLLVSLCYGAFASADWRAWETARTLGAGKFRAFLVLCHELRAPLWVAVISGFSRVITEVGASMLVGGNIQHVTRNIPTAIALETSKGSFAQAIALGTVLLLLALILNFTVGSLRHQRDSLARG</sequence>
<evidence type="ECO:0000256" key="1">
    <source>
        <dbReference type="ARBA" id="ARBA00004651"/>
    </source>
</evidence>
<evidence type="ECO:0000256" key="4">
    <source>
        <dbReference type="ARBA" id="ARBA00023136"/>
    </source>
</evidence>
<dbReference type="InterPro" id="IPR049783">
    <property type="entry name" value="ABC_perm_TupB-like"/>
</dbReference>
<dbReference type="PROSITE" id="PS50928">
    <property type="entry name" value="ABC_TM1"/>
    <property type="match status" value="1"/>
</dbReference>
<keyword evidence="4 5" id="KW-0472">Membrane</keyword>
<dbReference type="Gene3D" id="1.10.3720.10">
    <property type="entry name" value="MetI-like"/>
    <property type="match status" value="1"/>
</dbReference>
<dbReference type="KEGG" id="fes:HER31_14570"/>
<feature type="transmembrane region" description="Helical" evidence="5">
    <location>
        <begin position="205"/>
        <end position="226"/>
    </location>
</feature>
<feature type="transmembrane region" description="Helical" evidence="5">
    <location>
        <begin position="145"/>
        <end position="169"/>
    </location>
</feature>
<dbReference type="GO" id="GO:0005886">
    <property type="term" value="C:plasma membrane"/>
    <property type="evidence" value="ECO:0007669"/>
    <property type="project" value="UniProtKB-SubCell"/>
</dbReference>
<feature type="domain" description="ABC transmembrane type-1" evidence="6">
    <location>
        <begin position="27"/>
        <end position="223"/>
    </location>
</feature>
<keyword evidence="2 5" id="KW-0812">Transmembrane</keyword>
<dbReference type="Proteomes" id="UP000501602">
    <property type="component" value="Chromosome"/>
</dbReference>
<evidence type="ECO:0000256" key="2">
    <source>
        <dbReference type="ARBA" id="ARBA00022692"/>
    </source>
</evidence>
<name>A0A6H1UG40_9GAMM</name>
<accession>A0A6H1UG40</accession>
<evidence type="ECO:0000313" key="8">
    <source>
        <dbReference type="Proteomes" id="UP000501602"/>
    </source>
</evidence>
<comment type="subcellular location">
    <subcellularLocation>
        <location evidence="1 5">Cell membrane</location>
        <topology evidence="1 5">Multi-pass membrane protein</topology>
    </subcellularLocation>
</comment>
<protein>
    <submittedName>
        <fullName evidence="7">ABC transporter permease</fullName>
    </submittedName>
</protein>
<dbReference type="SUPFAM" id="SSF161098">
    <property type="entry name" value="MetI-like"/>
    <property type="match status" value="1"/>
</dbReference>
<feature type="transmembrane region" description="Helical" evidence="5">
    <location>
        <begin position="33"/>
        <end position="54"/>
    </location>
</feature>
<keyword evidence="8" id="KW-1185">Reference proteome</keyword>
<keyword evidence="5" id="KW-0813">Transport</keyword>
<dbReference type="PANTHER" id="PTHR43632:SF1">
    <property type="entry name" value="PERMEASE COMPONENT OF TUNGSTATE ABC TRANSPORTER"/>
    <property type="match status" value="1"/>
</dbReference>
<gene>
    <name evidence="7" type="ORF">HER31_14570</name>
</gene>
<dbReference type="AlphaFoldDB" id="A0A6H1UG40"/>
<evidence type="ECO:0000256" key="3">
    <source>
        <dbReference type="ARBA" id="ARBA00022989"/>
    </source>
</evidence>
<organism evidence="7 8">
    <name type="scientific">Ferrimonas lipolytica</name>
    <dbReference type="NCBI Taxonomy" id="2724191"/>
    <lineage>
        <taxon>Bacteria</taxon>
        <taxon>Pseudomonadati</taxon>
        <taxon>Pseudomonadota</taxon>
        <taxon>Gammaproteobacteria</taxon>
        <taxon>Alteromonadales</taxon>
        <taxon>Ferrimonadaceae</taxon>
        <taxon>Ferrimonas</taxon>
    </lineage>
</organism>
<comment type="similarity">
    <text evidence="5">Belongs to the binding-protein-dependent transport system permease family.</text>
</comment>
<dbReference type="InterPro" id="IPR000515">
    <property type="entry name" value="MetI-like"/>
</dbReference>
<evidence type="ECO:0000313" key="7">
    <source>
        <dbReference type="EMBL" id="QIZ78014.1"/>
    </source>
</evidence>
<feature type="transmembrane region" description="Helical" evidence="5">
    <location>
        <begin position="105"/>
        <end position="124"/>
    </location>
</feature>